<reference evidence="1" key="1">
    <citation type="submission" date="2023-07" db="EMBL/GenBank/DDBJ databases">
        <title>Two novel species in the genus Flavivirga.</title>
        <authorList>
            <person name="Kwon K."/>
        </authorList>
    </citation>
    <scope>NUCLEOTIDE SEQUENCE</scope>
    <source>
        <strain evidence="1">KCTC 52353</strain>
    </source>
</reference>
<comment type="caution">
    <text evidence="1">The sequence shown here is derived from an EMBL/GenBank/DDBJ whole genome shotgun (WGS) entry which is preliminary data.</text>
</comment>
<dbReference type="Proteomes" id="UP001176883">
    <property type="component" value="Unassembled WGS sequence"/>
</dbReference>
<accession>A0ABT8WBT6</accession>
<keyword evidence="2" id="KW-1185">Reference proteome</keyword>
<gene>
    <name evidence="1" type="ORF">Q4Q35_12410</name>
</gene>
<evidence type="ECO:0000313" key="1">
    <source>
        <dbReference type="EMBL" id="MDO5970611.1"/>
    </source>
</evidence>
<protein>
    <submittedName>
        <fullName evidence="1">Uncharacterized protein</fullName>
    </submittedName>
</protein>
<dbReference type="RefSeq" id="WP_303278300.1">
    <property type="nucleotide sequence ID" value="NZ_JAUOEK010000120.1"/>
</dbReference>
<organism evidence="1 2">
    <name type="scientific">Flavivirga aquimarina</name>
    <dbReference type="NCBI Taxonomy" id="2027862"/>
    <lineage>
        <taxon>Bacteria</taxon>
        <taxon>Pseudomonadati</taxon>
        <taxon>Bacteroidota</taxon>
        <taxon>Flavobacteriia</taxon>
        <taxon>Flavobacteriales</taxon>
        <taxon>Flavobacteriaceae</taxon>
        <taxon>Flavivirga</taxon>
    </lineage>
</organism>
<proteinExistence type="predicted"/>
<sequence length="70" mass="8334">MKLWEKAGFSQQEVSTTGYWQNSTTWIESGGVIQNLTLTQIWMQDDLHPYSQPTQEHLAKIWEMFLRFEI</sequence>
<dbReference type="EMBL" id="JAUOEK010000120">
    <property type="protein sequence ID" value="MDO5970611.1"/>
    <property type="molecule type" value="Genomic_DNA"/>
</dbReference>
<evidence type="ECO:0000313" key="2">
    <source>
        <dbReference type="Proteomes" id="UP001176883"/>
    </source>
</evidence>
<name>A0ABT8WBT6_9FLAO</name>